<dbReference type="RefSeq" id="XP_056069444.1">
    <property type="nucleotide sequence ID" value="XM_056217888.1"/>
</dbReference>
<name>A0A9W8XH19_9PLEO</name>
<gene>
    <name evidence="2" type="ORF">N0V89_009135</name>
</gene>
<evidence type="ECO:0000313" key="2">
    <source>
        <dbReference type="EMBL" id="KAJ4350514.1"/>
    </source>
</evidence>
<evidence type="ECO:0000256" key="1">
    <source>
        <dbReference type="SAM" id="MobiDB-lite"/>
    </source>
</evidence>
<dbReference type="Proteomes" id="UP001140513">
    <property type="component" value="Unassembled WGS sequence"/>
</dbReference>
<reference evidence="2" key="1">
    <citation type="submission" date="2022-10" db="EMBL/GenBank/DDBJ databases">
        <title>Tapping the CABI collections for fungal endophytes: first genome assemblies for Collariella, Neodidymelliopsis, Ascochyta clinopodiicola, Didymella pomorum, Didymosphaeria variabile, Neocosmospora piperis and Neocucurbitaria cava.</title>
        <authorList>
            <person name="Hill R."/>
        </authorList>
    </citation>
    <scope>NUCLEOTIDE SEQUENCE</scope>
    <source>
        <strain evidence="2">IMI 356815</strain>
    </source>
</reference>
<dbReference type="GeneID" id="80912665"/>
<sequence length="118" mass="13994">MRILYQYMPKIYDAITFPKVFPNGNDVPKYRQQLVDFEQQFRGHMWDYMMRLVSEMQKARLAGQVPYTAIPGWLHKWNKEREDRAELAGINTAWKAARRGEPEQSKGESSPLPQWKGY</sequence>
<keyword evidence="3" id="KW-1185">Reference proteome</keyword>
<evidence type="ECO:0000313" key="3">
    <source>
        <dbReference type="Proteomes" id="UP001140513"/>
    </source>
</evidence>
<comment type="caution">
    <text evidence="2">The sequence shown here is derived from an EMBL/GenBank/DDBJ whole genome shotgun (WGS) entry which is preliminary data.</text>
</comment>
<organism evidence="2 3">
    <name type="scientific">Didymosphaeria variabile</name>
    <dbReference type="NCBI Taxonomy" id="1932322"/>
    <lineage>
        <taxon>Eukaryota</taxon>
        <taxon>Fungi</taxon>
        <taxon>Dikarya</taxon>
        <taxon>Ascomycota</taxon>
        <taxon>Pezizomycotina</taxon>
        <taxon>Dothideomycetes</taxon>
        <taxon>Pleosporomycetidae</taxon>
        <taxon>Pleosporales</taxon>
        <taxon>Massarineae</taxon>
        <taxon>Didymosphaeriaceae</taxon>
        <taxon>Didymosphaeria</taxon>
    </lineage>
</organism>
<protein>
    <submittedName>
        <fullName evidence="2">Uncharacterized protein</fullName>
    </submittedName>
</protein>
<accession>A0A9W8XH19</accession>
<dbReference type="EMBL" id="JAPEUX010000006">
    <property type="protein sequence ID" value="KAJ4350514.1"/>
    <property type="molecule type" value="Genomic_DNA"/>
</dbReference>
<dbReference type="AlphaFoldDB" id="A0A9W8XH19"/>
<dbReference type="OrthoDB" id="3800309at2759"/>
<feature type="region of interest" description="Disordered" evidence="1">
    <location>
        <begin position="96"/>
        <end position="118"/>
    </location>
</feature>
<proteinExistence type="predicted"/>